<feature type="region of interest" description="Disordered" evidence="8">
    <location>
        <begin position="1"/>
        <end position="31"/>
    </location>
</feature>
<dbReference type="PROSITE" id="PS00039">
    <property type="entry name" value="DEAD_ATP_HELICASE"/>
    <property type="match status" value="1"/>
</dbReference>
<comment type="catalytic activity">
    <reaction evidence="7">
        <text>ATP + H2O = ADP + phosphate + H(+)</text>
        <dbReference type="Rhea" id="RHEA:13065"/>
        <dbReference type="ChEBI" id="CHEBI:15377"/>
        <dbReference type="ChEBI" id="CHEBI:15378"/>
        <dbReference type="ChEBI" id="CHEBI:30616"/>
        <dbReference type="ChEBI" id="CHEBI:43474"/>
        <dbReference type="ChEBI" id="CHEBI:456216"/>
        <dbReference type="EC" id="3.6.4.13"/>
    </reaction>
</comment>
<protein>
    <recommendedName>
        <fullName evidence="7">ATP-dependent RNA helicase</fullName>
        <ecNumber evidence="7">3.6.4.13</ecNumber>
    </recommendedName>
</protein>
<comment type="function">
    <text evidence="7">RNA helicase.</text>
</comment>
<accession>A0AAN8GJZ0</accession>
<keyword evidence="2 7" id="KW-0378">Hydrolase</keyword>
<feature type="domain" description="Helicase ATP-binding" evidence="9">
    <location>
        <begin position="90"/>
        <end position="264"/>
    </location>
</feature>
<evidence type="ECO:0000259" key="11">
    <source>
        <dbReference type="PROSITE" id="PS51195"/>
    </source>
</evidence>
<dbReference type="Pfam" id="PF00271">
    <property type="entry name" value="Helicase_C"/>
    <property type="match status" value="1"/>
</dbReference>
<feature type="compositionally biased region" description="Acidic residues" evidence="8">
    <location>
        <begin position="743"/>
        <end position="755"/>
    </location>
</feature>
<dbReference type="CDD" id="cd18787">
    <property type="entry name" value="SF2_C_DEAD"/>
    <property type="match status" value="1"/>
</dbReference>
<keyword evidence="5 7" id="KW-0694">RNA-binding</keyword>
<evidence type="ECO:0000313" key="13">
    <source>
        <dbReference type="Proteomes" id="UP001347796"/>
    </source>
</evidence>
<name>A0AAN8GJZ0_PATCE</name>
<evidence type="ECO:0000256" key="4">
    <source>
        <dbReference type="ARBA" id="ARBA00022840"/>
    </source>
</evidence>
<proteinExistence type="inferred from homology"/>
<dbReference type="SUPFAM" id="SSF52540">
    <property type="entry name" value="P-loop containing nucleoside triphosphate hydrolases"/>
    <property type="match status" value="1"/>
</dbReference>
<dbReference type="GO" id="GO:0003724">
    <property type="term" value="F:RNA helicase activity"/>
    <property type="evidence" value="ECO:0007669"/>
    <property type="project" value="UniProtKB-EC"/>
</dbReference>
<gene>
    <name evidence="12" type="ORF">SNE40_020329</name>
</gene>
<evidence type="ECO:0000313" key="12">
    <source>
        <dbReference type="EMBL" id="KAK6169244.1"/>
    </source>
</evidence>
<dbReference type="SMART" id="SM00487">
    <property type="entry name" value="DEXDc"/>
    <property type="match status" value="1"/>
</dbReference>
<dbReference type="GO" id="GO:0003723">
    <property type="term" value="F:RNA binding"/>
    <property type="evidence" value="ECO:0007669"/>
    <property type="project" value="UniProtKB-UniRule"/>
</dbReference>
<keyword evidence="1 7" id="KW-0547">Nucleotide-binding</keyword>
<dbReference type="InterPro" id="IPR027417">
    <property type="entry name" value="P-loop_NTPase"/>
</dbReference>
<feature type="compositionally biased region" description="Basic and acidic residues" evidence="8">
    <location>
        <begin position="517"/>
        <end position="529"/>
    </location>
</feature>
<dbReference type="PROSITE" id="PS51194">
    <property type="entry name" value="HELICASE_CTER"/>
    <property type="match status" value="1"/>
</dbReference>
<dbReference type="Pfam" id="PF00270">
    <property type="entry name" value="DEAD"/>
    <property type="match status" value="1"/>
</dbReference>
<dbReference type="GO" id="GO:0016787">
    <property type="term" value="F:hydrolase activity"/>
    <property type="evidence" value="ECO:0007669"/>
    <property type="project" value="UniProtKB-KW"/>
</dbReference>
<feature type="region of interest" description="Disordered" evidence="8">
    <location>
        <begin position="509"/>
        <end position="549"/>
    </location>
</feature>
<dbReference type="InterPro" id="IPR025313">
    <property type="entry name" value="SPB4-like_CTE"/>
</dbReference>
<dbReference type="GO" id="GO:0005524">
    <property type="term" value="F:ATP binding"/>
    <property type="evidence" value="ECO:0007669"/>
    <property type="project" value="UniProtKB-UniRule"/>
</dbReference>
<feature type="compositionally biased region" description="Acidic residues" evidence="8">
    <location>
        <begin position="531"/>
        <end position="540"/>
    </location>
</feature>
<keyword evidence="4 7" id="KW-0067">ATP-binding</keyword>
<evidence type="ECO:0000256" key="2">
    <source>
        <dbReference type="ARBA" id="ARBA00022801"/>
    </source>
</evidence>
<dbReference type="InterPro" id="IPR014001">
    <property type="entry name" value="Helicase_ATP-bd"/>
</dbReference>
<evidence type="ECO:0000256" key="3">
    <source>
        <dbReference type="ARBA" id="ARBA00022806"/>
    </source>
</evidence>
<dbReference type="PROSITE" id="PS51195">
    <property type="entry name" value="Q_MOTIF"/>
    <property type="match status" value="1"/>
</dbReference>
<keyword evidence="3 7" id="KW-0347">Helicase</keyword>
<evidence type="ECO:0000256" key="6">
    <source>
        <dbReference type="PROSITE-ProRule" id="PRU00552"/>
    </source>
</evidence>
<comment type="caution">
    <text evidence="12">The sequence shown here is derived from an EMBL/GenBank/DDBJ whole genome shotgun (WGS) entry which is preliminary data.</text>
</comment>
<dbReference type="Gene3D" id="3.40.50.300">
    <property type="entry name" value="P-loop containing nucleotide triphosphate hydrolases"/>
    <property type="match status" value="2"/>
</dbReference>
<feature type="region of interest" description="Disordered" evidence="8">
    <location>
        <begin position="702"/>
        <end position="798"/>
    </location>
</feature>
<dbReference type="InterPro" id="IPR001650">
    <property type="entry name" value="Helicase_C-like"/>
</dbReference>
<dbReference type="InterPro" id="IPR014014">
    <property type="entry name" value="RNA_helicase_DEAD_Q_motif"/>
</dbReference>
<dbReference type="PROSITE" id="PS51192">
    <property type="entry name" value="HELICASE_ATP_BIND_1"/>
    <property type="match status" value="1"/>
</dbReference>
<feature type="compositionally biased region" description="Acidic residues" evidence="8">
    <location>
        <begin position="706"/>
        <end position="715"/>
    </location>
</feature>
<evidence type="ECO:0000256" key="5">
    <source>
        <dbReference type="ARBA" id="ARBA00022884"/>
    </source>
</evidence>
<evidence type="ECO:0000256" key="8">
    <source>
        <dbReference type="SAM" id="MobiDB-lite"/>
    </source>
</evidence>
<dbReference type="Proteomes" id="UP001347796">
    <property type="component" value="Unassembled WGS sequence"/>
</dbReference>
<organism evidence="12 13">
    <name type="scientific">Patella caerulea</name>
    <name type="common">Rayed Mediterranean limpet</name>
    <dbReference type="NCBI Taxonomy" id="87958"/>
    <lineage>
        <taxon>Eukaryota</taxon>
        <taxon>Metazoa</taxon>
        <taxon>Spiralia</taxon>
        <taxon>Lophotrochozoa</taxon>
        <taxon>Mollusca</taxon>
        <taxon>Gastropoda</taxon>
        <taxon>Patellogastropoda</taxon>
        <taxon>Patelloidea</taxon>
        <taxon>Patellidae</taxon>
        <taxon>Patella</taxon>
    </lineage>
</organism>
<evidence type="ECO:0000256" key="1">
    <source>
        <dbReference type="ARBA" id="ARBA00022741"/>
    </source>
</evidence>
<comment type="domain">
    <text evidence="7">The Q motif is unique to and characteristic of the DEAD box family of RNA helicases and controls ATP binding and hydrolysis.</text>
</comment>
<keyword evidence="13" id="KW-1185">Reference proteome</keyword>
<dbReference type="EMBL" id="JAZGQO010000015">
    <property type="protein sequence ID" value="KAK6169244.1"/>
    <property type="molecule type" value="Genomic_DNA"/>
</dbReference>
<dbReference type="SMART" id="SM00490">
    <property type="entry name" value="HELICc"/>
    <property type="match status" value="1"/>
</dbReference>
<dbReference type="PANTHER" id="PTHR24031">
    <property type="entry name" value="RNA HELICASE"/>
    <property type="match status" value="1"/>
</dbReference>
<evidence type="ECO:0000256" key="7">
    <source>
        <dbReference type="RuleBase" id="RU365068"/>
    </source>
</evidence>
<feature type="short sequence motif" description="Q motif" evidence="6">
    <location>
        <begin position="59"/>
        <end position="87"/>
    </location>
</feature>
<dbReference type="Pfam" id="PF13959">
    <property type="entry name" value="CTE_SPB4"/>
    <property type="match status" value="1"/>
</dbReference>
<comment type="similarity">
    <text evidence="7">Belongs to the DEAD box helicase family.</text>
</comment>
<feature type="compositionally biased region" description="Acidic residues" evidence="8">
    <location>
        <begin position="768"/>
        <end position="786"/>
    </location>
</feature>
<feature type="domain" description="Helicase C-terminal" evidence="10">
    <location>
        <begin position="277"/>
        <end position="439"/>
    </location>
</feature>
<dbReference type="EC" id="3.6.4.13" evidence="7"/>
<dbReference type="AlphaFoldDB" id="A0AAN8GJZ0"/>
<evidence type="ECO:0000259" key="9">
    <source>
        <dbReference type="PROSITE" id="PS51192"/>
    </source>
</evidence>
<dbReference type="InterPro" id="IPR000629">
    <property type="entry name" value="RNA-helicase_DEAD-box_CS"/>
</dbReference>
<dbReference type="SMART" id="SM01178">
    <property type="entry name" value="DUF4217"/>
    <property type="match status" value="1"/>
</dbReference>
<dbReference type="CDD" id="cd17941">
    <property type="entry name" value="DEADc_DDX10"/>
    <property type="match status" value="1"/>
</dbReference>
<evidence type="ECO:0000259" key="10">
    <source>
        <dbReference type="PROSITE" id="PS51194"/>
    </source>
</evidence>
<feature type="domain" description="DEAD-box RNA helicase Q" evidence="11">
    <location>
        <begin position="59"/>
        <end position="87"/>
    </location>
</feature>
<sequence length="807" mass="91960">MDIRKLVPNTGRFNKKNDKFKKNKQKPVPEVKKKKWQLIDEEVAVLKTKYSEINSSKVEKFTDFPLSKLTLDGLSASKYSKPTDIQRESIGLALQGHDILGAAKTGSGKTLAFLIPILEHLYREKWTPLDGMGALIISPTRELAFQTFQVLKKIGTSHDFSAGLVIGGKHVREEKERMTTTNIVVCTPGRLLEHMEETFNFTADSLQILVLDEADRILDLGFAEAMNAIIENLPASRQTLLFSATQTKSVKDLARLSLKDPMYVSVHEHATHSTPAKLEQSYIVCELHHKINVLWSFVKNHLYSKVLVFISCCKLVSYIHEAFRILRPGQTILALHGGMNQIKRMEVYDMFCRKKHAVLFATDIAARGLDIPAVNWVVQMDCPEDVNTYIHRVGRTARFEQNGEALLILLPSEEEAMVKQLIDRKIPINQIKVNQQKIVNLKCKLEANCASCLELKAMAQRAFKAYIKNIYLMKNKKVFDVTKLDTELYARSIGLAFPPRIRFLQKHNKQLASQKPSDTDPYSKHKTFSDSEGEGEEQSENESSSEQTEDKMVCAYDSGNHSKSKAALGFEVDDEGEQLFSVKHVDVDVPEGFGKIDVNMLTSTKNRTITREEEVKKKQKLARKANVSLNKKIVFEEGKEESDEEDVDEKRGLNIELAKKRMEEADKSDKELYRQLIKQRKRDEKIKLKEKKKAELDEMRKRLAAEDGEEDEEVEVVFHKGDVDDDQDPLDFIPDPDQIYNNTDEEASSEEEEEEERPKTKKRKVEVESESDDDEDDDTGDEDEDVSGVGASLPDDEELALRLLQKY</sequence>
<reference evidence="12 13" key="1">
    <citation type="submission" date="2024-01" db="EMBL/GenBank/DDBJ databases">
        <title>The genome of the rayed Mediterranean limpet Patella caerulea (Linnaeus, 1758).</title>
        <authorList>
            <person name="Anh-Thu Weber A."/>
            <person name="Halstead-Nussloch G."/>
        </authorList>
    </citation>
    <scope>NUCLEOTIDE SEQUENCE [LARGE SCALE GENOMIC DNA]</scope>
    <source>
        <strain evidence="12">AATW-2023a</strain>
        <tissue evidence="12">Whole specimen</tissue>
    </source>
</reference>
<dbReference type="InterPro" id="IPR011545">
    <property type="entry name" value="DEAD/DEAH_box_helicase_dom"/>
</dbReference>